<evidence type="ECO:0000313" key="4">
    <source>
        <dbReference type="Proteomes" id="UP000234857"/>
    </source>
</evidence>
<dbReference type="InterPro" id="IPR005653">
    <property type="entry name" value="OstA-like_N"/>
</dbReference>
<dbReference type="Gene3D" id="2.60.450.10">
    <property type="entry name" value="Lipopolysaccharide (LPS) transport protein A like domain"/>
    <property type="match status" value="2"/>
</dbReference>
<gene>
    <name evidence="3" type="ORF">C0601_13655</name>
</gene>
<organism evidence="3 4">
    <name type="scientific">Muiribacterium halophilum</name>
    <dbReference type="NCBI Taxonomy" id="2053465"/>
    <lineage>
        <taxon>Bacteria</taxon>
        <taxon>Candidatus Muiribacteriota</taxon>
        <taxon>Candidatus Muiribacteriia</taxon>
        <taxon>Candidatus Muiribacteriales</taxon>
        <taxon>Candidatus Muiribacteriaceae</taxon>
        <taxon>Candidatus Muiribacterium</taxon>
    </lineage>
</organism>
<dbReference type="GO" id="GO:0009279">
    <property type="term" value="C:cell outer membrane"/>
    <property type="evidence" value="ECO:0007669"/>
    <property type="project" value="TreeGrafter"/>
</dbReference>
<accession>A0A2N5Z916</accession>
<keyword evidence="1" id="KW-0732">Signal</keyword>
<feature type="domain" description="Organic solvent tolerance-like N-terminal" evidence="2">
    <location>
        <begin position="59"/>
        <end position="236"/>
    </location>
</feature>
<dbReference type="EMBL" id="PKTG01000146">
    <property type="protein sequence ID" value="PLX15171.1"/>
    <property type="molecule type" value="Genomic_DNA"/>
</dbReference>
<dbReference type="AlphaFoldDB" id="A0A2N5Z916"/>
<dbReference type="Proteomes" id="UP000234857">
    <property type="component" value="Unassembled WGS sequence"/>
</dbReference>
<dbReference type="Pfam" id="PF03968">
    <property type="entry name" value="LptD_N"/>
    <property type="match status" value="1"/>
</dbReference>
<comment type="caution">
    <text evidence="3">The sequence shown here is derived from an EMBL/GenBank/DDBJ whole genome shotgun (WGS) entry which is preliminary data.</text>
</comment>
<reference evidence="3 4" key="1">
    <citation type="submission" date="2017-11" db="EMBL/GenBank/DDBJ databases">
        <title>Genome-resolved metagenomics identifies genetic mobility, metabolic interactions, and unexpected diversity in perchlorate-reducing communities.</title>
        <authorList>
            <person name="Barnum T.P."/>
            <person name="Figueroa I.A."/>
            <person name="Carlstrom C.I."/>
            <person name="Lucas L.N."/>
            <person name="Engelbrektson A.L."/>
            <person name="Coates J.D."/>
        </authorList>
    </citation>
    <scope>NUCLEOTIDE SEQUENCE [LARGE SCALE GENOMIC DNA]</scope>
    <source>
        <strain evidence="3">BM706</strain>
    </source>
</reference>
<dbReference type="GO" id="GO:0015920">
    <property type="term" value="P:lipopolysaccharide transport"/>
    <property type="evidence" value="ECO:0007669"/>
    <property type="project" value="TreeGrafter"/>
</dbReference>
<dbReference type="GO" id="GO:0030288">
    <property type="term" value="C:outer membrane-bounded periplasmic space"/>
    <property type="evidence" value="ECO:0007669"/>
    <property type="project" value="TreeGrafter"/>
</dbReference>
<dbReference type="PANTHER" id="PTHR36504">
    <property type="entry name" value="LIPOPOLYSACCHARIDE EXPORT SYSTEM PROTEIN LPTA"/>
    <property type="match status" value="1"/>
</dbReference>
<evidence type="ECO:0000313" key="3">
    <source>
        <dbReference type="EMBL" id="PLX15171.1"/>
    </source>
</evidence>
<name>A0A2N5Z916_MUIH1</name>
<protein>
    <recommendedName>
        <fullName evidence="2">Organic solvent tolerance-like N-terminal domain-containing protein</fullName>
    </recommendedName>
</protein>
<evidence type="ECO:0000256" key="1">
    <source>
        <dbReference type="ARBA" id="ARBA00022729"/>
    </source>
</evidence>
<dbReference type="GO" id="GO:0017089">
    <property type="term" value="F:glycolipid transfer activity"/>
    <property type="evidence" value="ECO:0007669"/>
    <property type="project" value="TreeGrafter"/>
</dbReference>
<dbReference type="InterPro" id="IPR052037">
    <property type="entry name" value="LPS_export_LptA"/>
</dbReference>
<sequence length="256" mass="28946">MKKMCFLFVIISMIFIDLYALEGDFIDRSKITGKVMEIVGSVRYIRGNFKIENPDYTLTAGQGKIDEKTNIMQAIVNVKLVQEKYTLTCNKLNYYIDEEKAVATGQPMIIERDNGDDSSEVVIHSSEVTGERIINFVKEDRVVVEDNVKVEKVNIEDGRKVLDYRLFCDNLTYYNTVGKAIAICNVKIERLDSVAYGDRLVFYEEEGRIEIVGNASVKRNNGDEVYGEKIVYFTDADRVLIFKAKAAVIPGGGGEK</sequence>
<dbReference type="PANTHER" id="PTHR36504:SF1">
    <property type="entry name" value="LIPOPOLYSACCHARIDE EXPORT SYSTEM PROTEIN LPTA"/>
    <property type="match status" value="1"/>
</dbReference>
<proteinExistence type="predicted"/>
<evidence type="ECO:0000259" key="2">
    <source>
        <dbReference type="Pfam" id="PF03968"/>
    </source>
</evidence>